<comment type="caution">
    <text evidence="2">The sequence shown here is derived from an EMBL/GenBank/DDBJ whole genome shotgun (WGS) entry which is preliminary data.</text>
</comment>
<feature type="transmembrane region" description="Helical" evidence="1">
    <location>
        <begin position="26"/>
        <end position="45"/>
    </location>
</feature>
<dbReference type="Proteomes" id="UP000640583">
    <property type="component" value="Unassembled WGS sequence"/>
</dbReference>
<keyword evidence="1" id="KW-0472">Membrane</keyword>
<accession>A0A8J7IPD5</accession>
<organism evidence="2 3">
    <name type="scientific">Halocynthiibacter styelae</name>
    <dbReference type="NCBI Taxonomy" id="2761955"/>
    <lineage>
        <taxon>Bacteria</taxon>
        <taxon>Pseudomonadati</taxon>
        <taxon>Pseudomonadota</taxon>
        <taxon>Alphaproteobacteria</taxon>
        <taxon>Rhodobacterales</taxon>
        <taxon>Paracoccaceae</taxon>
        <taxon>Halocynthiibacter</taxon>
    </lineage>
</organism>
<name>A0A8J7IPD5_9RHOB</name>
<evidence type="ECO:0000313" key="2">
    <source>
        <dbReference type="EMBL" id="MBI1492756.1"/>
    </source>
</evidence>
<sequence length="59" mass="6420">MGSALLSNVNGLSHTIAGRANSEPNFAGFLIICFFFILLPILALARFEEIKVLDTSNDH</sequence>
<protein>
    <submittedName>
        <fullName evidence="2">Uncharacterized protein</fullName>
    </submittedName>
</protein>
<reference evidence="2" key="1">
    <citation type="submission" date="2020-10" db="EMBL/GenBank/DDBJ databases">
        <title>Paenihalocynthiibacter styelae gen. nov., sp. nov., isolated from stalked sea squirt Styela clava.</title>
        <authorList>
            <person name="Kim Y.-O."/>
            <person name="Yoon J.-H."/>
        </authorList>
    </citation>
    <scope>NUCLEOTIDE SEQUENCE</scope>
    <source>
        <strain evidence="2">MYP1-1</strain>
    </source>
</reference>
<keyword evidence="1" id="KW-1133">Transmembrane helix</keyword>
<dbReference type="AlphaFoldDB" id="A0A8J7IPD5"/>
<keyword evidence="3" id="KW-1185">Reference proteome</keyword>
<evidence type="ECO:0000313" key="3">
    <source>
        <dbReference type="Proteomes" id="UP000640583"/>
    </source>
</evidence>
<proteinExistence type="predicted"/>
<keyword evidence="1" id="KW-0812">Transmembrane</keyword>
<gene>
    <name evidence="2" type="ORF">H1D41_03800</name>
</gene>
<dbReference type="EMBL" id="JADCKQ010000002">
    <property type="protein sequence ID" value="MBI1492756.1"/>
    <property type="molecule type" value="Genomic_DNA"/>
</dbReference>
<dbReference type="RefSeq" id="WP_228847655.1">
    <property type="nucleotide sequence ID" value="NZ_JADCKQ010000002.1"/>
</dbReference>
<evidence type="ECO:0000256" key="1">
    <source>
        <dbReference type="SAM" id="Phobius"/>
    </source>
</evidence>